<dbReference type="OrthoDB" id="5512589at2759"/>
<keyword evidence="9 11" id="KW-0472">Membrane</keyword>
<protein>
    <recommendedName>
        <fullName evidence="11">Hexosyltransferase</fullName>
        <ecNumber evidence="11">2.4.1.-</ecNumber>
    </recommendedName>
</protein>
<evidence type="ECO:0000256" key="5">
    <source>
        <dbReference type="ARBA" id="ARBA00022692"/>
    </source>
</evidence>
<dbReference type="FunFam" id="3.90.550.50:FF:000001">
    <property type="entry name" value="Hexosyltransferase"/>
    <property type="match status" value="1"/>
</dbReference>
<evidence type="ECO:0000256" key="2">
    <source>
        <dbReference type="ARBA" id="ARBA00008661"/>
    </source>
</evidence>
<keyword evidence="5 11" id="KW-0812">Transmembrane</keyword>
<dbReference type="EMBL" id="OU892280">
    <property type="protein sequence ID" value="CAH1129895.1"/>
    <property type="molecule type" value="Genomic_DNA"/>
</dbReference>
<keyword evidence="3 11" id="KW-0328">Glycosyltransferase</keyword>
<evidence type="ECO:0000313" key="12">
    <source>
        <dbReference type="EMBL" id="CAH1129895.1"/>
    </source>
</evidence>
<feature type="transmembrane region" description="Helical" evidence="11">
    <location>
        <begin position="12"/>
        <end position="31"/>
    </location>
</feature>
<comment type="similarity">
    <text evidence="2 11">Belongs to the glycosyltransferase 31 family.</text>
</comment>
<dbReference type="Pfam" id="PF01762">
    <property type="entry name" value="Galactosyl_T"/>
    <property type="match status" value="1"/>
</dbReference>
<evidence type="ECO:0000256" key="1">
    <source>
        <dbReference type="ARBA" id="ARBA00004323"/>
    </source>
</evidence>
<keyword evidence="10" id="KW-0325">Glycoprotein</keyword>
<evidence type="ECO:0000256" key="11">
    <source>
        <dbReference type="RuleBase" id="RU363063"/>
    </source>
</evidence>
<keyword evidence="7 11" id="KW-1133">Transmembrane helix</keyword>
<evidence type="ECO:0000256" key="6">
    <source>
        <dbReference type="ARBA" id="ARBA00022968"/>
    </source>
</evidence>
<dbReference type="EC" id="2.4.1.-" evidence="11"/>
<name>A0A9P0DMA2_9CUCU</name>
<evidence type="ECO:0000256" key="8">
    <source>
        <dbReference type="ARBA" id="ARBA00023034"/>
    </source>
</evidence>
<dbReference type="PANTHER" id="PTHR11214:SF379">
    <property type="entry name" value="HEXOSYLTRANSFERASE-RELATED"/>
    <property type="match status" value="1"/>
</dbReference>
<dbReference type="InterPro" id="IPR002659">
    <property type="entry name" value="Glyco_trans_31"/>
</dbReference>
<evidence type="ECO:0000256" key="3">
    <source>
        <dbReference type="ARBA" id="ARBA00022676"/>
    </source>
</evidence>
<evidence type="ECO:0000256" key="7">
    <source>
        <dbReference type="ARBA" id="ARBA00022989"/>
    </source>
</evidence>
<keyword evidence="13" id="KW-1185">Reference proteome</keyword>
<evidence type="ECO:0000256" key="10">
    <source>
        <dbReference type="ARBA" id="ARBA00023180"/>
    </source>
</evidence>
<organism evidence="12 13">
    <name type="scientific">Ceutorhynchus assimilis</name>
    <name type="common">cabbage seed weevil</name>
    <dbReference type="NCBI Taxonomy" id="467358"/>
    <lineage>
        <taxon>Eukaryota</taxon>
        <taxon>Metazoa</taxon>
        <taxon>Ecdysozoa</taxon>
        <taxon>Arthropoda</taxon>
        <taxon>Hexapoda</taxon>
        <taxon>Insecta</taxon>
        <taxon>Pterygota</taxon>
        <taxon>Neoptera</taxon>
        <taxon>Endopterygota</taxon>
        <taxon>Coleoptera</taxon>
        <taxon>Polyphaga</taxon>
        <taxon>Cucujiformia</taxon>
        <taxon>Curculionidae</taxon>
        <taxon>Ceutorhynchinae</taxon>
        <taxon>Ceutorhynchus</taxon>
    </lineage>
</organism>
<reference evidence="12" key="1">
    <citation type="submission" date="2022-01" db="EMBL/GenBank/DDBJ databases">
        <authorList>
            <person name="King R."/>
        </authorList>
    </citation>
    <scope>NUCLEOTIDE SEQUENCE</scope>
</reference>
<sequence length="381" mass="42760">MGAPWVLPQVRFLHLAFAFTLLILVFFLFSLNPATLKPTIPPTRSFLTSSDVRMIQGNISFPGAVHNTSTSSEAPPQQPSVSIIVNNNSTSNHVTNSNNNNVHIDLTRGVPAEYIYESGHVDVSSEVCADLGKNVKVLIAITSAPSHESAREAIRKTWGSFAGRRDVSIAFMLGSIANETINKKLDEEQILFGDIIRGKFIDTYDNLTLKTISILEWVDNFCPKAAFVLKTDDDMFINVSRLLAFIAKHKPEQKTIYGRLAKKWKPIRNKKSKYYISPQQYKPPVFPDFTTGPAYLLPANLAKPLYLSALNHTYLKLEDVFLTGIVANGLKIKRVHAPEFLNKRVSFTPCNVQKEISIHMVKSAEQYDLWKKLHDVAKCKK</sequence>
<dbReference type="Gene3D" id="3.90.550.50">
    <property type="match status" value="1"/>
</dbReference>
<gene>
    <name evidence="12" type="ORF">CEUTPL_LOCUS8547</name>
</gene>
<keyword evidence="6 11" id="KW-0735">Signal-anchor</keyword>
<keyword evidence="8 11" id="KW-0333">Golgi apparatus</keyword>
<proteinExistence type="inferred from homology"/>
<dbReference type="Proteomes" id="UP001152799">
    <property type="component" value="Chromosome 4"/>
</dbReference>
<dbReference type="GO" id="GO:0000139">
    <property type="term" value="C:Golgi membrane"/>
    <property type="evidence" value="ECO:0007669"/>
    <property type="project" value="UniProtKB-SubCell"/>
</dbReference>
<evidence type="ECO:0000256" key="4">
    <source>
        <dbReference type="ARBA" id="ARBA00022679"/>
    </source>
</evidence>
<dbReference type="PANTHER" id="PTHR11214">
    <property type="entry name" value="BETA-1,3-N-ACETYLGLUCOSAMINYLTRANSFERASE"/>
    <property type="match status" value="1"/>
</dbReference>
<evidence type="ECO:0000313" key="13">
    <source>
        <dbReference type="Proteomes" id="UP001152799"/>
    </source>
</evidence>
<dbReference type="AlphaFoldDB" id="A0A9P0DMA2"/>
<dbReference type="GO" id="GO:0006493">
    <property type="term" value="P:protein O-linked glycosylation"/>
    <property type="evidence" value="ECO:0007669"/>
    <property type="project" value="TreeGrafter"/>
</dbReference>
<keyword evidence="4" id="KW-0808">Transferase</keyword>
<dbReference type="GO" id="GO:0016758">
    <property type="term" value="F:hexosyltransferase activity"/>
    <property type="evidence" value="ECO:0007669"/>
    <property type="project" value="InterPro"/>
</dbReference>
<accession>A0A9P0DMA2</accession>
<comment type="subcellular location">
    <subcellularLocation>
        <location evidence="1 11">Golgi apparatus membrane</location>
        <topology evidence="1 11">Single-pass type II membrane protein</topology>
    </subcellularLocation>
</comment>
<evidence type="ECO:0000256" key="9">
    <source>
        <dbReference type="ARBA" id="ARBA00023136"/>
    </source>
</evidence>